<proteinExistence type="inferred from homology"/>
<dbReference type="Proteomes" id="UP001152087">
    <property type="component" value="Unassembled WGS sequence"/>
</dbReference>
<dbReference type="InterPro" id="IPR043131">
    <property type="entry name" value="BCAT-like_N"/>
</dbReference>
<organism evidence="11 12">
    <name type="scientific">Fusarium falciforme</name>
    <dbReference type="NCBI Taxonomy" id="195108"/>
    <lineage>
        <taxon>Eukaryota</taxon>
        <taxon>Fungi</taxon>
        <taxon>Dikarya</taxon>
        <taxon>Ascomycota</taxon>
        <taxon>Pezizomycotina</taxon>
        <taxon>Sordariomycetes</taxon>
        <taxon>Hypocreomycetidae</taxon>
        <taxon>Hypocreales</taxon>
        <taxon>Nectriaceae</taxon>
        <taxon>Fusarium</taxon>
        <taxon>Fusarium solani species complex</taxon>
    </lineage>
</organism>
<sequence length="403" mass="44108">MATTDAANGTPPNVSGASSERPLDASRLVVTTTTKPNPIPAPGSAELWAQNACCDHMVIARWSAGQGWEAPELKPFGDILISPAASCLHYATQCFEGMKVYRGFDGKLRLFRPERNAKRLAMSSARVSLPDFDQEELVKLIKALVRLDCPRWLPKDKPGNFLYLRPAVIGNGRQIGVQIPSEATIIILMVAWPDFSSETPPGAPPRQPGLRLRASEHGAARAWPGGFGYAKIGANYGPSFLSLGECRKKGHDQILWVLGDKCRVTEAGSSNFFVLIKNASTGRAELITPPLTDKIILEGITRQSVLDLARSRLSDQLDVVEADFTMYDLKEAWKEGRILEAFVSGTAFFISPVSLISFEAEDWEIPLDGTVPAAGCAETIKGWLRDIMFGKEDHEWGIVVDEE</sequence>
<gene>
    <name evidence="11" type="ORF">NW755_014525</name>
</gene>
<evidence type="ECO:0000256" key="1">
    <source>
        <dbReference type="ARBA" id="ARBA00001933"/>
    </source>
</evidence>
<reference evidence="11" key="1">
    <citation type="submission" date="2022-09" db="EMBL/GenBank/DDBJ databases">
        <title>Fusarium specimens isolated from Avocado Roots.</title>
        <authorList>
            <person name="Stajich J."/>
            <person name="Roper C."/>
            <person name="Heimlech-Rivalta G."/>
        </authorList>
    </citation>
    <scope>NUCLEOTIDE SEQUENCE</scope>
    <source>
        <strain evidence="11">A02</strain>
    </source>
</reference>
<evidence type="ECO:0000256" key="3">
    <source>
        <dbReference type="ARBA" id="ARBA00022576"/>
    </source>
</evidence>
<dbReference type="InterPro" id="IPR001544">
    <property type="entry name" value="Aminotrans_IV"/>
</dbReference>
<evidence type="ECO:0000256" key="2">
    <source>
        <dbReference type="ARBA" id="ARBA00009320"/>
    </source>
</evidence>
<feature type="region of interest" description="Disordered" evidence="10">
    <location>
        <begin position="1"/>
        <end position="24"/>
    </location>
</feature>
<keyword evidence="9" id="KW-0028">Amino-acid biosynthesis</keyword>
<dbReference type="Pfam" id="PF01063">
    <property type="entry name" value="Aminotran_4"/>
    <property type="match status" value="1"/>
</dbReference>
<comment type="similarity">
    <text evidence="2 7">Belongs to the class-IV pyridoxal-phosphate-dependent aminotransferase family.</text>
</comment>
<dbReference type="PIRSF" id="PIRSF006468">
    <property type="entry name" value="BCAT1"/>
    <property type="match status" value="1"/>
</dbReference>
<dbReference type="PROSITE" id="PS00770">
    <property type="entry name" value="AA_TRANSFER_CLASS_4"/>
    <property type="match status" value="1"/>
</dbReference>
<evidence type="ECO:0000256" key="9">
    <source>
        <dbReference type="RuleBase" id="RU004517"/>
    </source>
</evidence>
<dbReference type="InterPro" id="IPR005786">
    <property type="entry name" value="B_amino_transII"/>
</dbReference>
<dbReference type="PANTHER" id="PTHR11825">
    <property type="entry name" value="SUBGROUP IIII AMINOTRANSFERASE"/>
    <property type="match status" value="1"/>
</dbReference>
<evidence type="ECO:0000313" key="12">
    <source>
        <dbReference type="Proteomes" id="UP001152087"/>
    </source>
</evidence>
<dbReference type="SUPFAM" id="SSF56752">
    <property type="entry name" value="D-aminoacid aminotransferase-like PLP-dependent enzymes"/>
    <property type="match status" value="1"/>
</dbReference>
<evidence type="ECO:0000256" key="5">
    <source>
        <dbReference type="ARBA" id="ARBA00022898"/>
    </source>
</evidence>
<feature type="compositionally biased region" description="Polar residues" evidence="10">
    <location>
        <begin position="1"/>
        <end position="18"/>
    </location>
</feature>
<dbReference type="GO" id="GO:0009098">
    <property type="term" value="P:L-leucine biosynthetic process"/>
    <property type="evidence" value="ECO:0007669"/>
    <property type="project" value="TreeGrafter"/>
</dbReference>
<dbReference type="GO" id="GO:0009099">
    <property type="term" value="P:L-valine biosynthetic process"/>
    <property type="evidence" value="ECO:0007669"/>
    <property type="project" value="TreeGrafter"/>
</dbReference>
<dbReference type="GO" id="GO:0005739">
    <property type="term" value="C:mitochondrion"/>
    <property type="evidence" value="ECO:0007669"/>
    <property type="project" value="TreeGrafter"/>
</dbReference>
<protein>
    <recommendedName>
        <fullName evidence="9">Branched-chain-amino-acid aminotransferase</fullName>
        <ecNumber evidence="9">2.6.1.42</ecNumber>
    </recommendedName>
</protein>
<evidence type="ECO:0000256" key="10">
    <source>
        <dbReference type="SAM" id="MobiDB-lite"/>
    </source>
</evidence>
<dbReference type="GO" id="GO:0004084">
    <property type="term" value="F:branched-chain-amino-acid transaminase activity"/>
    <property type="evidence" value="ECO:0007669"/>
    <property type="project" value="UniProtKB-EC"/>
</dbReference>
<evidence type="ECO:0000313" key="11">
    <source>
        <dbReference type="EMBL" id="KAJ4176243.1"/>
    </source>
</evidence>
<comment type="catalytic activity">
    <reaction evidence="9">
        <text>L-valine + 2-oxoglutarate = 3-methyl-2-oxobutanoate + L-glutamate</text>
        <dbReference type="Rhea" id="RHEA:24813"/>
        <dbReference type="ChEBI" id="CHEBI:11851"/>
        <dbReference type="ChEBI" id="CHEBI:16810"/>
        <dbReference type="ChEBI" id="CHEBI:29985"/>
        <dbReference type="ChEBI" id="CHEBI:57762"/>
        <dbReference type="EC" id="2.6.1.42"/>
    </reaction>
</comment>
<dbReference type="AlphaFoldDB" id="A0A9W8QTY7"/>
<evidence type="ECO:0000256" key="4">
    <source>
        <dbReference type="ARBA" id="ARBA00022679"/>
    </source>
</evidence>
<keyword evidence="5 8" id="KW-0663">Pyridoxal phosphate</keyword>
<dbReference type="Gene3D" id="3.30.470.10">
    <property type="match status" value="1"/>
</dbReference>
<keyword evidence="3 9" id="KW-0032">Aminotransferase</keyword>
<keyword evidence="12" id="KW-1185">Reference proteome</keyword>
<comment type="catalytic activity">
    <reaction evidence="9">
        <text>L-leucine + 2-oxoglutarate = 4-methyl-2-oxopentanoate + L-glutamate</text>
        <dbReference type="Rhea" id="RHEA:18321"/>
        <dbReference type="ChEBI" id="CHEBI:16810"/>
        <dbReference type="ChEBI" id="CHEBI:17865"/>
        <dbReference type="ChEBI" id="CHEBI:29985"/>
        <dbReference type="ChEBI" id="CHEBI:57427"/>
        <dbReference type="EC" id="2.6.1.42"/>
    </reaction>
</comment>
<name>A0A9W8QTY7_9HYPO</name>
<evidence type="ECO:0000256" key="7">
    <source>
        <dbReference type="RuleBase" id="RU004106"/>
    </source>
</evidence>
<dbReference type="EC" id="2.6.1.42" evidence="9"/>
<comment type="catalytic activity">
    <reaction evidence="9">
        <text>L-isoleucine + 2-oxoglutarate = (S)-3-methyl-2-oxopentanoate + L-glutamate</text>
        <dbReference type="Rhea" id="RHEA:24801"/>
        <dbReference type="ChEBI" id="CHEBI:16810"/>
        <dbReference type="ChEBI" id="CHEBI:29985"/>
        <dbReference type="ChEBI" id="CHEBI:35146"/>
        <dbReference type="ChEBI" id="CHEBI:58045"/>
        <dbReference type="EC" id="2.6.1.42"/>
    </reaction>
</comment>
<dbReference type="EMBL" id="JAOQAV010000219">
    <property type="protein sequence ID" value="KAJ4176243.1"/>
    <property type="molecule type" value="Genomic_DNA"/>
</dbReference>
<comment type="cofactor">
    <cofactor evidence="1 8">
        <name>pyridoxal 5'-phosphate</name>
        <dbReference type="ChEBI" id="CHEBI:597326"/>
    </cofactor>
</comment>
<feature type="modified residue" description="N6-(pyridoxal phosphate)lysine" evidence="6">
    <location>
        <position position="231"/>
    </location>
</feature>
<dbReference type="InterPro" id="IPR043132">
    <property type="entry name" value="BCAT-like_C"/>
</dbReference>
<dbReference type="InterPro" id="IPR018300">
    <property type="entry name" value="Aminotrans_IV_CS"/>
</dbReference>
<dbReference type="Gene3D" id="3.20.10.10">
    <property type="entry name" value="D-amino Acid Aminotransferase, subunit A, domain 2"/>
    <property type="match status" value="1"/>
</dbReference>
<dbReference type="FunFam" id="3.30.470.10:FF:000012">
    <property type="entry name" value="Branched-chain-amino-acid aminotransferase"/>
    <property type="match status" value="1"/>
</dbReference>
<comment type="caution">
    <text evidence="11">The sequence shown here is derived from an EMBL/GenBank/DDBJ whole genome shotgun (WGS) entry which is preliminary data.</text>
</comment>
<keyword evidence="4 9" id="KW-0808">Transferase</keyword>
<keyword evidence="9" id="KW-0100">Branched-chain amino acid biosynthesis</keyword>
<accession>A0A9W8QTY7</accession>
<evidence type="ECO:0000256" key="6">
    <source>
        <dbReference type="PIRSR" id="PIRSR006468-1"/>
    </source>
</evidence>
<dbReference type="InterPro" id="IPR036038">
    <property type="entry name" value="Aminotransferase-like"/>
</dbReference>
<dbReference type="PANTHER" id="PTHR11825:SF69">
    <property type="entry name" value="BRANCHED-CHAIN-AMINO-ACID AMINOTRANSFERASE"/>
    <property type="match status" value="1"/>
</dbReference>
<evidence type="ECO:0000256" key="8">
    <source>
        <dbReference type="RuleBase" id="RU004516"/>
    </source>
</evidence>